<keyword evidence="3" id="KW-1185">Reference proteome</keyword>
<feature type="transmembrane region" description="Helical" evidence="1">
    <location>
        <begin position="48"/>
        <end position="68"/>
    </location>
</feature>
<name>A0A9P5SUB9_9FUNG</name>
<sequence>MIFLNKFFGVVQPSTGAPILALIYTLLGALFTFLSFSRWIMPHAEAGLSIPWGIISLLLSVTGAYGYQSNSHGNTWHHRHVVSASWGFLLMLLCWAIVYIAVEEHHVDKINTSCMNSNSDWTLQKCDDYRKKAAMVTYIMTTIGMVLGLYLTLVLSRWVTALEWSEHLGKERRLEEWRNGHGENPNAAYKV</sequence>
<reference evidence="2" key="1">
    <citation type="journal article" date="2020" name="Fungal Divers.">
        <title>Resolving the Mortierellaceae phylogeny through synthesis of multi-gene phylogenetics and phylogenomics.</title>
        <authorList>
            <person name="Vandepol N."/>
            <person name="Liber J."/>
            <person name="Desiro A."/>
            <person name="Na H."/>
            <person name="Kennedy M."/>
            <person name="Barry K."/>
            <person name="Grigoriev I.V."/>
            <person name="Miller A.N."/>
            <person name="O'Donnell K."/>
            <person name="Stajich J.E."/>
            <person name="Bonito G."/>
        </authorList>
    </citation>
    <scope>NUCLEOTIDE SEQUENCE</scope>
    <source>
        <strain evidence="2">NVP1</strain>
    </source>
</reference>
<comment type="caution">
    <text evidence="2">The sequence shown here is derived from an EMBL/GenBank/DDBJ whole genome shotgun (WGS) entry which is preliminary data.</text>
</comment>
<gene>
    <name evidence="2" type="ORF">BG006_008805</name>
</gene>
<evidence type="ECO:0000313" key="2">
    <source>
        <dbReference type="EMBL" id="KAF9336398.1"/>
    </source>
</evidence>
<keyword evidence="1" id="KW-0812">Transmembrane</keyword>
<organism evidence="2 3">
    <name type="scientific">Podila minutissima</name>
    <dbReference type="NCBI Taxonomy" id="64525"/>
    <lineage>
        <taxon>Eukaryota</taxon>
        <taxon>Fungi</taxon>
        <taxon>Fungi incertae sedis</taxon>
        <taxon>Mucoromycota</taxon>
        <taxon>Mortierellomycotina</taxon>
        <taxon>Mortierellomycetes</taxon>
        <taxon>Mortierellales</taxon>
        <taxon>Mortierellaceae</taxon>
        <taxon>Podila</taxon>
    </lineage>
</organism>
<dbReference type="Proteomes" id="UP000696485">
    <property type="component" value="Unassembled WGS sequence"/>
</dbReference>
<dbReference type="AlphaFoldDB" id="A0A9P5SUB9"/>
<feature type="transmembrane region" description="Helical" evidence="1">
    <location>
        <begin position="15"/>
        <end position="36"/>
    </location>
</feature>
<protein>
    <submittedName>
        <fullName evidence="2">Uncharacterized protein</fullName>
    </submittedName>
</protein>
<accession>A0A9P5SUB9</accession>
<keyword evidence="1" id="KW-0472">Membrane</keyword>
<feature type="transmembrane region" description="Helical" evidence="1">
    <location>
        <begin position="80"/>
        <end position="102"/>
    </location>
</feature>
<feature type="transmembrane region" description="Helical" evidence="1">
    <location>
        <begin position="133"/>
        <end position="155"/>
    </location>
</feature>
<dbReference type="EMBL" id="JAAAUY010000061">
    <property type="protein sequence ID" value="KAF9336398.1"/>
    <property type="molecule type" value="Genomic_DNA"/>
</dbReference>
<evidence type="ECO:0000313" key="3">
    <source>
        <dbReference type="Proteomes" id="UP000696485"/>
    </source>
</evidence>
<keyword evidence="1" id="KW-1133">Transmembrane helix</keyword>
<evidence type="ECO:0000256" key="1">
    <source>
        <dbReference type="SAM" id="Phobius"/>
    </source>
</evidence>
<proteinExistence type="predicted"/>